<dbReference type="VEuPathDB" id="FungiDB:ASPVEDRAFT_48139"/>
<dbReference type="RefSeq" id="XP_040661581.1">
    <property type="nucleotide sequence ID" value="XM_040813955.1"/>
</dbReference>
<dbReference type="STRING" id="1036611.A0A1L9P2U1"/>
<gene>
    <name evidence="2" type="ORF">ASPVEDRAFT_48139</name>
</gene>
<dbReference type="Proteomes" id="UP000184073">
    <property type="component" value="Unassembled WGS sequence"/>
</dbReference>
<keyword evidence="3" id="KW-1185">Reference proteome</keyword>
<evidence type="ECO:0000313" key="3">
    <source>
        <dbReference type="Proteomes" id="UP000184073"/>
    </source>
</evidence>
<dbReference type="Pfam" id="PF08450">
    <property type="entry name" value="SGL"/>
    <property type="match status" value="1"/>
</dbReference>
<dbReference type="InterPro" id="IPR011042">
    <property type="entry name" value="6-blade_b-propeller_TolB-like"/>
</dbReference>
<dbReference type="AlphaFoldDB" id="A0A1L9P2U1"/>
<evidence type="ECO:0000259" key="1">
    <source>
        <dbReference type="Pfam" id="PF08450"/>
    </source>
</evidence>
<organism evidence="2 3">
    <name type="scientific">Aspergillus versicolor CBS 583.65</name>
    <dbReference type="NCBI Taxonomy" id="1036611"/>
    <lineage>
        <taxon>Eukaryota</taxon>
        <taxon>Fungi</taxon>
        <taxon>Dikarya</taxon>
        <taxon>Ascomycota</taxon>
        <taxon>Pezizomycotina</taxon>
        <taxon>Eurotiomycetes</taxon>
        <taxon>Eurotiomycetidae</taxon>
        <taxon>Eurotiales</taxon>
        <taxon>Aspergillaceae</taxon>
        <taxon>Aspergillus</taxon>
        <taxon>Aspergillus subgen. Nidulantes</taxon>
    </lineage>
</organism>
<feature type="domain" description="SMP-30/Gluconolactonase/LRE-like region" evidence="1">
    <location>
        <begin position="96"/>
        <end position="363"/>
    </location>
</feature>
<name>A0A1L9P2U1_ASPVE</name>
<dbReference type="OrthoDB" id="423498at2759"/>
<dbReference type="InterPro" id="IPR013658">
    <property type="entry name" value="SGL"/>
</dbReference>
<dbReference type="SUPFAM" id="SSF63829">
    <property type="entry name" value="Calcium-dependent phosphotriesterase"/>
    <property type="match status" value="1"/>
</dbReference>
<accession>A0A1L9P2U1</accession>
<sequence length="385" mass="42869">MSSFLNPLPRFMNGTVAKWAYVSLSAVATLPGNFNRSALDAPWADPDVSDGGLARTLTFLNKTDFVAYDQKFFDIIGPDATVEHVQKLAYQSHEAPCYIPDTNQVFFVEWGPPGGDDGIHSWQYLLDVETNKLNQITTDPPLHNAHGCVVYNHSLYVVTDGYGDEESGKLVKLDPHTLKQETLINNYLVQPFAGFNDLEIDPRGNFYLTDSKSGWGREIVDFTPPTNPTVYFVERDTFRIKPVHITDGNANGVAISPDGQTLYIPDTGISHFRPSNKSPYRKREMSAFDISKSGAVLPNKRLLSEPISYFYDGLRVSRNGWIFAGAGDGIDVIDPENGFTLGTIRVGGGENLAVSMTFGKNELWIVGRGGVWHVKNIRERLDRDW</sequence>
<protein>
    <recommendedName>
        <fullName evidence="1">SMP-30/Gluconolactonase/LRE-like region domain-containing protein</fullName>
    </recommendedName>
</protein>
<proteinExistence type="predicted"/>
<dbReference type="Gene3D" id="2.120.10.30">
    <property type="entry name" value="TolB, C-terminal domain"/>
    <property type="match status" value="1"/>
</dbReference>
<evidence type="ECO:0000313" key="2">
    <source>
        <dbReference type="EMBL" id="OJI95818.1"/>
    </source>
</evidence>
<dbReference type="GeneID" id="63729466"/>
<dbReference type="EMBL" id="KV878125">
    <property type="protein sequence ID" value="OJI95818.1"/>
    <property type="molecule type" value="Genomic_DNA"/>
</dbReference>
<reference evidence="3" key="1">
    <citation type="journal article" date="2017" name="Genome Biol.">
        <title>Comparative genomics reveals high biological diversity and specific adaptations in the industrially and medically important fungal genus Aspergillus.</title>
        <authorList>
            <person name="de Vries R.P."/>
            <person name="Riley R."/>
            <person name="Wiebenga A."/>
            <person name="Aguilar-Osorio G."/>
            <person name="Amillis S."/>
            <person name="Uchima C.A."/>
            <person name="Anderluh G."/>
            <person name="Asadollahi M."/>
            <person name="Askin M."/>
            <person name="Barry K."/>
            <person name="Battaglia E."/>
            <person name="Bayram O."/>
            <person name="Benocci T."/>
            <person name="Braus-Stromeyer S.A."/>
            <person name="Caldana C."/>
            <person name="Canovas D."/>
            <person name="Cerqueira G.C."/>
            <person name="Chen F."/>
            <person name="Chen W."/>
            <person name="Choi C."/>
            <person name="Clum A."/>
            <person name="Dos Santos R.A."/>
            <person name="Damasio A.R."/>
            <person name="Diallinas G."/>
            <person name="Emri T."/>
            <person name="Fekete E."/>
            <person name="Flipphi M."/>
            <person name="Freyberg S."/>
            <person name="Gallo A."/>
            <person name="Gournas C."/>
            <person name="Habgood R."/>
            <person name="Hainaut M."/>
            <person name="Harispe M.L."/>
            <person name="Henrissat B."/>
            <person name="Hilden K.S."/>
            <person name="Hope R."/>
            <person name="Hossain A."/>
            <person name="Karabika E."/>
            <person name="Karaffa L."/>
            <person name="Karanyi Z."/>
            <person name="Krasevec N."/>
            <person name="Kuo A."/>
            <person name="Kusch H."/>
            <person name="LaButti K."/>
            <person name="Lagendijk E.L."/>
            <person name="Lapidus A."/>
            <person name="Levasseur A."/>
            <person name="Lindquist E."/>
            <person name="Lipzen A."/>
            <person name="Logrieco A.F."/>
            <person name="MacCabe A."/>
            <person name="Maekelae M.R."/>
            <person name="Malavazi I."/>
            <person name="Melin P."/>
            <person name="Meyer V."/>
            <person name="Mielnichuk N."/>
            <person name="Miskei M."/>
            <person name="Molnar A.P."/>
            <person name="Mule G."/>
            <person name="Ngan C.Y."/>
            <person name="Orejas M."/>
            <person name="Orosz E."/>
            <person name="Ouedraogo J.P."/>
            <person name="Overkamp K.M."/>
            <person name="Park H.-S."/>
            <person name="Perrone G."/>
            <person name="Piumi F."/>
            <person name="Punt P.J."/>
            <person name="Ram A.F."/>
            <person name="Ramon A."/>
            <person name="Rauscher S."/>
            <person name="Record E."/>
            <person name="Riano-Pachon D.M."/>
            <person name="Robert V."/>
            <person name="Roehrig J."/>
            <person name="Ruller R."/>
            <person name="Salamov A."/>
            <person name="Salih N.S."/>
            <person name="Samson R.A."/>
            <person name="Sandor E."/>
            <person name="Sanguinetti M."/>
            <person name="Schuetze T."/>
            <person name="Sepcic K."/>
            <person name="Shelest E."/>
            <person name="Sherlock G."/>
            <person name="Sophianopoulou V."/>
            <person name="Squina F.M."/>
            <person name="Sun H."/>
            <person name="Susca A."/>
            <person name="Todd R.B."/>
            <person name="Tsang A."/>
            <person name="Unkles S.E."/>
            <person name="van de Wiele N."/>
            <person name="van Rossen-Uffink D."/>
            <person name="Oliveira J.V."/>
            <person name="Vesth T.C."/>
            <person name="Visser J."/>
            <person name="Yu J.-H."/>
            <person name="Zhou M."/>
            <person name="Andersen M.R."/>
            <person name="Archer D.B."/>
            <person name="Baker S.E."/>
            <person name="Benoit I."/>
            <person name="Brakhage A.A."/>
            <person name="Braus G.H."/>
            <person name="Fischer R."/>
            <person name="Frisvad J.C."/>
            <person name="Goldman G.H."/>
            <person name="Houbraken J."/>
            <person name="Oakley B."/>
            <person name="Pocsi I."/>
            <person name="Scazzocchio C."/>
            <person name="Seiboth B."/>
            <person name="vanKuyk P.A."/>
            <person name="Wortman J."/>
            <person name="Dyer P.S."/>
            <person name="Grigoriev I.V."/>
        </authorList>
    </citation>
    <scope>NUCLEOTIDE SEQUENCE [LARGE SCALE GENOMIC DNA]</scope>
    <source>
        <strain evidence="3">CBS 583.65</strain>
    </source>
</reference>
<dbReference type="InterPro" id="IPR052988">
    <property type="entry name" value="Oryzine_lactonohydrolase"/>
</dbReference>
<dbReference type="PANTHER" id="PTHR47064:SF2">
    <property type="entry name" value="SMP-30_GLUCONOLACTONASE_LRE-LIKE REGION DOMAIN-CONTAINING PROTEIN-RELATED"/>
    <property type="match status" value="1"/>
</dbReference>
<dbReference type="PANTHER" id="PTHR47064">
    <property type="entry name" value="PUTATIVE (AFU_ORTHOLOGUE AFUA_1G08990)-RELATED"/>
    <property type="match status" value="1"/>
</dbReference>